<dbReference type="OrthoDB" id="308383at2759"/>
<dbReference type="EMBL" id="GG684817">
    <property type="protein sequence ID" value="EER00647.1"/>
    <property type="molecule type" value="Genomic_DNA"/>
</dbReference>
<name>C5LRI4_PERM5</name>
<reference evidence="2 3" key="1">
    <citation type="submission" date="2008-07" db="EMBL/GenBank/DDBJ databases">
        <authorList>
            <person name="El-Sayed N."/>
            <person name="Caler E."/>
            <person name="Inman J."/>
            <person name="Amedeo P."/>
            <person name="Hass B."/>
            <person name="Wortman J."/>
        </authorList>
    </citation>
    <scope>NUCLEOTIDE SEQUENCE [LARGE SCALE GENOMIC DNA]</scope>
    <source>
        <strain evidence="3">ATCC 50983 / TXsc</strain>
    </source>
</reference>
<dbReference type="GO" id="GO:0002039">
    <property type="term" value="F:p53 binding"/>
    <property type="evidence" value="ECO:0007669"/>
    <property type="project" value="InterPro"/>
</dbReference>
<keyword evidence="2" id="KW-0489">Methyltransferase</keyword>
<keyword evidence="2" id="KW-0808">Transferase</keyword>
<dbReference type="GO" id="GO:0032259">
    <property type="term" value="P:methylation"/>
    <property type="evidence" value="ECO:0007669"/>
    <property type="project" value="UniProtKB-KW"/>
</dbReference>
<dbReference type="RefSeq" id="XP_002767929.1">
    <property type="nucleotide sequence ID" value="XM_002767883.1"/>
</dbReference>
<dbReference type="PROSITE" id="PS50280">
    <property type="entry name" value="SET"/>
    <property type="match status" value="1"/>
</dbReference>
<dbReference type="InterPro" id="IPR046341">
    <property type="entry name" value="SET_dom_sf"/>
</dbReference>
<protein>
    <submittedName>
        <fullName evidence="2">Histone-lysine n-methyltransferase, bat/ehmt, putative</fullName>
    </submittedName>
</protein>
<dbReference type="GeneID" id="9043766"/>
<sequence length="122" mass="13958">MVNNFYRRHIIVDVLENAHPHVPLLGYLKWTLDCIVECNFLCDCNYNTCPLRVVQKGLTKRLEVFWTGRERGWGVRSLDVIKAGAFICEYAGELLPESVAETRGKELSDNYLFDLARHGAGK</sequence>
<evidence type="ECO:0000259" key="1">
    <source>
        <dbReference type="PROSITE" id="PS50280"/>
    </source>
</evidence>
<dbReference type="InterPro" id="IPR043550">
    <property type="entry name" value="EHMT1/EHMT2"/>
</dbReference>
<dbReference type="Pfam" id="PF00856">
    <property type="entry name" value="SET"/>
    <property type="match status" value="1"/>
</dbReference>
<dbReference type="Proteomes" id="UP000007800">
    <property type="component" value="Unassembled WGS sequence"/>
</dbReference>
<dbReference type="AlphaFoldDB" id="C5LRI4"/>
<feature type="non-terminal residue" evidence="2">
    <location>
        <position position="122"/>
    </location>
</feature>
<dbReference type="InParanoid" id="C5LRI4"/>
<organism evidence="3">
    <name type="scientific">Perkinsus marinus (strain ATCC 50983 / TXsc)</name>
    <dbReference type="NCBI Taxonomy" id="423536"/>
    <lineage>
        <taxon>Eukaryota</taxon>
        <taxon>Sar</taxon>
        <taxon>Alveolata</taxon>
        <taxon>Perkinsozoa</taxon>
        <taxon>Perkinsea</taxon>
        <taxon>Perkinsida</taxon>
        <taxon>Perkinsidae</taxon>
        <taxon>Perkinsus</taxon>
    </lineage>
</organism>
<evidence type="ECO:0000313" key="2">
    <source>
        <dbReference type="EMBL" id="EER00647.1"/>
    </source>
</evidence>
<dbReference type="Gene3D" id="2.170.270.10">
    <property type="entry name" value="SET domain"/>
    <property type="match status" value="1"/>
</dbReference>
<dbReference type="PANTHER" id="PTHR46307:SF4">
    <property type="entry name" value="G9A, ISOFORM B"/>
    <property type="match status" value="1"/>
</dbReference>
<keyword evidence="3" id="KW-1185">Reference proteome</keyword>
<dbReference type="GO" id="GO:0042054">
    <property type="term" value="F:histone methyltransferase activity"/>
    <property type="evidence" value="ECO:0007669"/>
    <property type="project" value="InterPro"/>
</dbReference>
<dbReference type="SUPFAM" id="SSF82199">
    <property type="entry name" value="SET domain"/>
    <property type="match status" value="1"/>
</dbReference>
<accession>C5LRI4</accession>
<dbReference type="OMA" id="RRHIIVD"/>
<evidence type="ECO:0000313" key="3">
    <source>
        <dbReference type="Proteomes" id="UP000007800"/>
    </source>
</evidence>
<dbReference type="GO" id="GO:0016279">
    <property type="term" value="F:protein-lysine N-methyltransferase activity"/>
    <property type="evidence" value="ECO:0007669"/>
    <property type="project" value="InterPro"/>
</dbReference>
<gene>
    <name evidence="2" type="ORF">Pmar_PMAR019796</name>
</gene>
<feature type="domain" description="SET" evidence="1">
    <location>
        <begin position="60"/>
        <end position="122"/>
    </location>
</feature>
<dbReference type="InterPro" id="IPR001214">
    <property type="entry name" value="SET_dom"/>
</dbReference>
<dbReference type="PANTHER" id="PTHR46307">
    <property type="entry name" value="G9A, ISOFORM B"/>
    <property type="match status" value="1"/>
</dbReference>
<proteinExistence type="predicted"/>